<evidence type="ECO:0000256" key="12">
    <source>
        <dbReference type="ARBA" id="ARBA00023235"/>
    </source>
</evidence>
<evidence type="ECO:0000256" key="11">
    <source>
        <dbReference type="ARBA" id="ARBA00022840"/>
    </source>
</evidence>
<dbReference type="Gene3D" id="3.90.400.10">
    <property type="entry name" value="Oligo-1,6-glucosidase, Domain 2"/>
    <property type="match status" value="1"/>
</dbReference>
<dbReference type="InterPro" id="IPR017853">
    <property type="entry name" value="GH"/>
</dbReference>
<dbReference type="Pfam" id="PF18085">
    <property type="entry name" value="Mak_N_cap"/>
    <property type="match status" value="1"/>
</dbReference>
<dbReference type="EC" id="5.4.99.16" evidence="5"/>
<dbReference type="Pfam" id="PF00128">
    <property type="entry name" value="Alpha-amylase"/>
    <property type="match status" value="2"/>
</dbReference>
<keyword evidence="9" id="KW-0547">Nucleotide-binding</keyword>
<comment type="similarity">
    <text evidence="2">Belongs to the glycosyl hydrolase 13 family. TreS subfamily.</text>
</comment>
<feature type="domain" description="Glycosyl hydrolase family 13 catalytic" evidence="16">
    <location>
        <begin position="42"/>
        <end position="436"/>
    </location>
</feature>
<dbReference type="InterPro" id="IPR013780">
    <property type="entry name" value="Glyco_hydro_b"/>
</dbReference>
<dbReference type="CDD" id="cd11334">
    <property type="entry name" value="AmyAc_TreS"/>
    <property type="match status" value="1"/>
</dbReference>
<dbReference type="RefSeq" id="WP_088561574.1">
    <property type="nucleotide sequence ID" value="NZ_FYEH01000006.1"/>
</dbReference>
<dbReference type="GO" id="GO:0047471">
    <property type="term" value="F:maltose alpha-D-glucosyltransferase activity"/>
    <property type="evidence" value="ECO:0007669"/>
    <property type="project" value="UniProtKB-EC"/>
</dbReference>
<evidence type="ECO:0000256" key="8">
    <source>
        <dbReference type="ARBA" id="ARBA00022723"/>
    </source>
</evidence>
<dbReference type="GO" id="GO:0016740">
    <property type="term" value="F:transferase activity"/>
    <property type="evidence" value="ECO:0007669"/>
    <property type="project" value="UniProtKB-KW"/>
</dbReference>
<evidence type="ECO:0000256" key="6">
    <source>
        <dbReference type="ARBA" id="ARBA00013882"/>
    </source>
</evidence>
<reference evidence="17 18" key="1">
    <citation type="submission" date="2017-06" db="EMBL/GenBank/DDBJ databases">
        <authorList>
            <person name="Kim H.J."/>
            <person name="Triplett B.A."/>
        </authorList>
    </citation>
    <scope>NUCLEOTIDE SEQUENCE [LARGE SCALE GENOMIC DNA]</scope>
    <source>
        <strain evidence="17 18">B29T1</strain>
    </source>
</reference>
<dbReference type="PANTHER" id="PTHR10357">
    <property type="entry name" value="ALPHA-AMYLASE FAMILY MEMBER"/>
    <property type="match status" value="1"/>
</dbReference>
<evidence type="ECO:0000256" key="13">
    <source>
        <dbReference type="ARBA" id="ARBA00031251"/>
    </source>
</evidence>
<dbReference type="GO" id="GO:0005524">
    <property type="term" value="F:ATP binding"/>
    <property type="evidence" value="ECO:0007669"/>
    <property type="project" value="UniProtKB-KW"/>
</dbReference>
<dbReference type="AlphaFoldDB" id="A0A212R8C6"/>
<dbReference type="NCBIfam" id="TIGR02457">
    <property type="entry name" value="TreS_Cterm"/>
    <property type="match status" value="1"/>
</dbReference>
<sequence length="1122" mass="127615">MTKTISNPSPISAALGTIPESVTVPPLHEKDPQWYKDAVIYQTHIKAFADSNSDGIGDFEGLISKLDYIAELGVSAIWLLPFYPSPLRDDGYDISDYRTVNPAYGTMRDVRRLVHEAHRRNLRVITELVINHTSDQHPWFQKSRAAKPGSKWRDYYVWSDSDQKYKDTRIIFIDTEKSNWTWDPVAGAYYWHRFYSHQPDLNFDNPRVMDEVLALLRYWLDMGIDGLRLDAIPYLIERDGTNCENLPETHGVLKRIRAAMEERYPDKMLLAEANQWPEDTRPYFGDGDECHMAFHFPLMPRMYMAIAQEDRHPITDVMRQTPEIPENCQWAIFLRNHDELTLEMVTENEREYLWNTYAADRRMRINLGIRRRLAPLLDNDRRRIELMNALLFSMPGTPVVYYGDEIGMGDNIYLGDRDGVRTPMQWSVDRNGGFSRAQPQRLYSPLVQDPIYGYQAVNVEAQQQSPSALLNWMKRIIAVRQGRKTFGRGSLTFLYPRNRKTLCYLREYESETILCIFNLSRNAQAVDLDLRAYKDRIPVDLIGRSPFPPITEQAYRFTLPPHAFFWFTLAEASQVSALGSQTPEPLPDFITMVLGPDYQEIRGGHAGRDLVLQVMPEYLPKQRWFAAKDRVLQKITLGARALLREPQGGGFFLGELEVAFKDAADQRYLLPLTIAWGEEHLDQNSALLPYILARVRRGPKIGVLYDATQSDEFPRRIIRMMAAARDIAVEGGKLKCYSGRLSNRLEIEPDVSVRRLNAEQSNTSILVGDDAIVKIYRRLEPGIHPEPEIGRFLTDVAGFANTPPLLGSIERIAEDGTSCSYAACFGFVANQGDGWSFTLDHIDRTLDEYRVATDEVRASEEPHGMYLAIARLLGQRTGEMHKAFAIDTDDPAFAREPLTREDLELMRREVRQQVEAGFAALEAAREGASDAMRASIDEALTYKAEAEQIIDAIAEVPEGLTKTRFHGDYHLGQVLIAQGDIMILDFEGEPAKSIDERRAKSSPIKDVAGMMRSFDYAAWAAVFRYAESDPAAFDSLLVPALSWRQQAQEAFLAGYNDAIGEASFYPADPNSAAALLELFTLQKLFYEVAYEAANRPTWLSIPLSGLHDLFRGTGTEDTDGHD</sequence>
<dbReference type="Proteomes" id="UP000197065">
    <property type="component" value="Unassembled WGS sequence"/>
</dbReference>
<dbReference type="InterPro" id="IPR006047">
    <property type="entry name" value="GH13_cat_dom"/>
</dbReference>
<dbReference type="Pfam" id="PF16657">
    <property type="entry name" value="Malt_amylase_C"/>
    <property type="match status" value="1"/>
</dbReference>
<evidence type="ECO:0000256" key="15">
    <source>
        <dbReference type="ARBA" id="ARBA00049067"/>
    </source>
</evidence>
<gene>
    <name evidence="17" type="ORF">SAMN07250955_106194</name>
</gene>
<evidence type="ECO:0000313" key="17">
    <source>
        <dbReference type="EMBL" id="SNB68447.1"/>
    </source>
</evidence>
<comment type="similarity">
    <text evidence="3">Belongs to the aminoglycoside phosphotransferase family.</text>
</comment>
<organism evidence="17 18">
    <name type="scientific">Arboricoccus pini</name>
    <dbReference type="NCBI Taxonomy" id="1963835"/>
    <lineage>
        <taxon>Bacteria</taxon>
        <taxon>Pseudomonadati</taxon>
        <taxon>Pseudomonadota</taxon>
        <taxon>Alphaproteobacteria</taxon>
        <taxon>Geminicoccales</taxon>
        <taxon>Geminicoccaceae</taxon>
        <taxon>Arboricoccus</taxon>
    </lineage>
</organism>
<dbReference type="InterPro" id="IPR011009">
    <property type="entry name" value="Kinase-like_dom_sf"/>
</dbReference>
<dbReference type="PANTHER" id="PTHR10357:SF219">
    <property type="entry name" value="MALTOSE ALPHA-D-GLUCOSYLTRANSFERASE"/>
    <property type="match status" value="1"/>
</dbReference>
<dbReference type="InterPro" id="IPR012811">
    <property type="entry name" value="TreS_maltokin_C_dom"/>
</dbReference>
<evidence type="ECO:0000256" key="14">
    <source>
        <dbReference type="ARBA" id="ARBA00031378"/>
    </source>
</evidence>
<dbReference type="GO" id="GO:0046872">
    <property type="term" value="F:metal ion binding"/>
    <property type="evidence" value="ECO:0007669"/>
    <property type="project" value="UniProtKB-KW"/>
</dbReference>
<keyword evidence="7 17" id="KW-0808">Transferase</keyword>
<name>A0A212R8C6_9PROT</name>
<dbReference type="InterPro" id="IPR045857">
    <property type="entry name" value="O16G_dom_2"/>
</dbReference>
<evidence type="ECO:0000256" key="9">
    <source>
        <dbReference type="ARBA" id="ARBA00022741"/>
    </source>
</evidence>
<evidence type="ECO:0000256" key="2">
    <source>
        <dbReference type="ARBA" id="ARBA00005496"/>
    </source>
</evidence>
<evidence type="ECO:0000256" key="1">
    <source>
        <dbReference type="ARBA" id="ARBA00001595"/>
    </source>
</evidence>
<keyword evidence="11" id="KW-0067">ATP-binding</keyword>
<dbReference type="NCBIfam" id="TIGR02456">
    <property type="entry name" value="treS_nterm"/>
    <property type="match status" value="1"/>
</dbReference>
<dbReference type="GO" id="GO:0005975">
    <property type="term" value="P:carbohydrate metabolic process"/>
    <property type="evidence" value="ECO:0007669"/>
    <property type="project" value="InterPro"/>
</dbReference>
<evidence type="ECO:0000256" key="7">
    <source>
        <dbReference type="ARBA" id="ARBA00022679"/>
    </source>
</evidence>
<keyword evidence="12" id="KW-0413">Isomerase</keyword>
<dbReference type="Gene3D" id="2.60.40.1180">
    <property type="entry name" value="Golgi alpha-mannosidase II"/>
    <property type="match status" value="1"/>
</dbReference>
<dbReference type="SMART" id="SM00642">
    <property type="entry name" value="Aamy"/>
    <property type="match status" value="1"/>
</dbReference>
<comment type="catalytic activity">
    <reaction evidence="1">
        <text>D-maltose = alpha,alpha-trehalose</text>
        <dbReference type="Rhea" id="RHEA:15145"/>
        <dbReference type="ChEBI" id="CHEBI:16551"/>
        <dbReference type="ChEBI" id="CHEBI:17306"/>
        <dbReference type="EC" id="5.4.99.16"/>
    </reaction>
</comment>
<evidence type="ECO:0000313" key="18">
    <source>
        <dbReference type="Proteomes" id="UP000197065"/>
    </source>
</evidence>
<evidence type="ECO:0000256" key="5">
    <source>
        <dbReference type="ARBA" id="ARBA00012619"/>
    </source>
</evidence>
<dbReference type="OrthoDB" id="9805159at2"/>
<keyword evidence="18" id="KW-1185">Reference proteome</keyword>
<dbReference type="FunFam" id="3.20.20.80:FF:000055">
    <property type="entry name" value="Trehalose synthase"/>
    <property type="match status" value="1"/>
</dbReference>
<protein>
    <recommendedName>
        <fullName evidence="6">Maltokinase</fullName>
        <ecNumber evidence="4">2.7.1.175</ecNumber>
        <ecNumber evidence="5">5.4.99.16</ecNumber>
    </recommendedName>
    <alternativeName>
        <fullName evidence="14">Maltose alpha-D-glucosyltransferase</fullName>
    </alternativeName>
    <alternativeName>
        <fullName evidence="13">Maltose-1-phosphate synthase</fullName>
    </alternativeName>
</protein>
<dbReference type="InterPro" id="IPR012810">
    <property type="entry name" value="TreS/a-amylase_N"/>
</dbReference>
<keyword evidence="10" id="KW-0106">Calcium</keyword>
<dbReference type="EMBL" id="FYEH01000006">
    <property type="protein sequence ID" value="SNB68447.1"/>
    <property type="molecule type" value="Genomic_DNA"/>
</dbReference>
<dbReference type="SUPFAM" id="SSF51011">
    <property type="entry name" value="Glycosyl hydrolase domain"/>
    <property type="match status" value="1"/>
</dbReference>
<dbReference type="EC" id="2.7.1.175" evidence="4"/>
<dbReference type="SUPFAM" id="SSF51445">
    <property type="entry name" value="(Trans)glycosidases"/>
    <property type="match status" value="1"/>
</dbReference>
<dbReference type="InterPro" id="IPR032091">
    <property type="entry name" value="Malt_amylase-like_C"/>
</dbReference>
<dbReference type="Gene3D" id="3.20.20.80">
    <property type="entry name" value="Glycosidases"/>
    <property type="match status" value="1"/>
</dbReference>
<dbReference type="Gene3D" id="3.90.1200.10">
    <property type="match status" value="1"/>
</dbReference>
<evidence type="ECO:0000256" key="4">
    <source>
        <dbReference type="ARBA" id="ARBA00011962"/>
    </source>
</evidence>
<evidence type="ECO:0000256" key="10">
    <source>
        <dbReference type="ARBA" id="ARBA00022837"/>
    </source>
</evidence>
<keyword evidence="8" id="KW-0479">Metal-binding</keyword>
<evidence type="ECO:0000256" key="3">
    <source>
        <dbReference type="ARBA" id="ARBA00006219"/>
    </source>
</evidence>
<dbReference type="InterPro" id="IPR002575">
    <property type="entry name" value="Aminoglycoside_PTrfase"/>
</dbReference>
<dbReference type="Pfam" id="PF01636">
    <property type="entry name" value="APH"/>
    <property type="match status" value="1"/>
</dbReference>
<dbReference type="InterPro" id="IPR040999">
    <property type="entry name" value="Mak_N_cap"/>
</dbReference>
<accession>A0A212R8C6</accession>
<comment type="catalytic activity">
    <reaction evidence="15">
        <text>D-maltose + ATP = alpha-maltose 1-phosphate + ADP + H(+)</text>
        <dbReference type="Rhea" id="RHEA:31915"/>
        <dbReference type="ChEBI" id="CHEBI:15378"/>
        <dbReference type="ChEBI" id="CHEBI:17306"/>
        <dbReference type="ChEBI" id="CHEBI:30616"/>
        <dbReference type="ChEBI" id="CHEBI:63576"/>
        <dbReference type="ChEBI" id="CHEBI:456216"/>
        <dbReference type="EC" id="2.7.1.175"/>
    </reaction>
</comment>
<proteinExistence type="inferred from homology"/>
<dbReference type="SUPFAM" id="SSF56112">
    <property type="entry name" value="Protein kinase-like (PK-like)"/>
    <property type="match status" value="1"/>
</dbReference>
<evidence type="ECO:0000259" key="16">
    <source>
        <dbReference type="SMART" id="SM00642"/>
    </source>
</evidence>